<dbReference type="RefSeq" id="WP_211278680.1">
    <property type="nucleotide sequence ID" value="NZ_MWWS01000004.1"/>
</dbReference>
<evidence type="ECO:0000313" key="10">
    <source>
        <dbReference type="EMBL" id="OZG50294.1"/>
    </source>
</evidence>
<dbReference type="InterPro" id="IPR004703">
    <property type="entry name" value="PTS_sugar-sp_permease"/>
</dbReference>
<dbReference type="InterPro" id="IPR013853">
    <property type="entry name" value="EIIC-GAT"/>
</dbReference>
<feature type="transmembrane region" description="Helical" evidence="9">
    <location>
        <begin position="364"/>
        <end position="389"/>
    </location>
</feature>
<evidence type="ECO:0000256" key="8">
    <source>
        <dbReference type="ARBA" id="ARBA00023136"/>
    </source>
</evidence>
<feature type="transmembrane region" description="Helical" evidence="9">
    <location>
        <begin position="436"/>
        <end position="455"/>
    </location>
</feature>
<dbReference type="GO" id="GO:0015577">
    <property type="term" value="F:galactitol transmembrane transporter activity"/>
    <property type="evidence" value="ECO:0007669"/>
    <property type="project" value="InterPro"/>
</dbReference>
<keyword evidence="8 9" id="KW-0472">Membrane</keyword>
<dbReference type="PIRSF" id="PIRSF006304">
    <property type="entry name" value="GatC"/>
    <property type="match status" value="1"/>
</dbReference>
<evidence type="ECO:0000256" key="3">
    <source>
        <dbReference type="ARBA" id="ARBA00022475"/>
    </source>
</evidence>
<dbReference type="Proteomes" id="UP000216004">
    <property type="component" value="Unassembled WGS sequence"/>
</dbReference>
<dbReference type="GO" id="GO:0005886">
    <property type="term" value="C:plasma membrane"/>
    <property type="evidence" value="ECO:0007669"/>
    <property type="project" value="UniProtKB-SubCell"/>
</dbReference>
<accession>A0A261ETU9</accession>
<proteinExistence type="predicted"/>
<keyword evidence="7 9" id="KW-1133">Transmembrane helix</keyword>
<keyword evidence="3" id="KW-1003">Cell membrane</keyword>
<organism evidence="10 11">
    <name type="scientific">Bombiscardovia coagulans</name>
    <dbReference type="NCBI Taxonomy" id="686666"/>
    <lineage>
        <taxon>Bacteria</taxon>
        <taxon>Bacillati</taxon>
        <taxon>Actinomycetota</taxon>
        <taxon>Actinomycetes</taxon>
        <taxon>Bifidobacteriales</taxon>
        <taxon>Bifidobacteriaceae</taxon>
        <taxon>Bombiscardovia</taxon>
    </lineage>
</organism>
<dbReference type="PANTHER" id="PTHR37324">
    <property type="entry name" value="PTS SYSTEM GALACTITOL-SPECIFIC EIIC COMPONENT"/>
    <property type="match status" value="1"/>
</dbReference>
<evidence type="ECO:0000256" key="4">
    <source>
        <dbReference type="ARBA" id="ARBA00022597"/>
    </source>
</evidence>
<evidence type="ECO:0000256" key="5">
    <source>
        <dbReference type="ARBA" id="ARBA00022683"/>
    </source>
</evidence>
<feature type="transmembrane region" description="Helical" evidence="9">
    <location>
        <begin position="129"/>
        <end position="146"/>
    </location>
</feature>
<keyword evidence="11" id="KW-1185">Reference proteome</keyword>
<protein>
    <submittedName>
        <fullName evidence="10">PTS system Galactitol-specific IIC component</fullName>
    </submittedName>
</protein>
<evidence type="ECO:0000256" key="7">
    <source>
        <dbReference type="ARBA" id="ARBA00022989"/>
    </source>
</evidence>
<keyword evidence="2" id="KW-0813">Transport</keyword>
<evidence type="ECO:0000256" key="9">
    <source>
        <dbReference type="SAM" id="Phobius"/>
    </source>
</evidence>
<reference evidence="10 11" key="1">
    <citation type="journal article" date="2017" name="BMC Genomics">
        <title>Comparative genomic and phylogenomic analyses of the Bifidobacteriaceae family.</title>
        <authorList>
            <person name="Lugli G.A."/>
            <person name="Milani C."/>
            <person name="Turroni F."/>
            <person name="Duranti S."/>
            <person name="Mancabelli L."/>
            <person name="Mangifesta M."/>
            <person name="Ferrario C."/>
            <person name="Modesto M."/>
            <person name="Mattarelli P."/>
            <person name="Jiri K."/>
            <person name="van Sinderen D."/>
            <person name="Ventura M."/>
        </authorList>
    </citation>
    <scope>NUCLEOTIDE SEQUENCE [LARGE SCALE GENOMIC DNA]</scope>
    <source>
        <strain evidence="10 11">DSM 22924</strain>
    </source>
</reference>
<evidence type="ECO:0000256" key="2">
    <source>
        <dbReference type="ARBA" id="ARBA00022448"/>
    </source>
</evidence>
<feature type="transmembrane region" description="Helical" evidence="9">
    <location>
        <begin position="51"/>
        <end position="70"/>
    </location>
</feature>
<comment type="caution">
    <text evidence="10">The sequence shown here is derived from an EMBL/GenBank/DDBJ whole genome shotgun (WGS) entry which is preliminary data.</text>
</comment>
<keyword evidence="4" id="KW-0762">Sugar transport</keyword>
<evidence type="ECO:0000256" key="6">
    <source>
        <dbReference type="ARBA" id="ARBA00022692"/>
    </source>
</evidence>
<dbReference type="PANTHER" id="PTHR37324:SF2">
    <property type="entry name" value="PTS SYSTEM GALACTITOL-SPECIFIC EIIC COMPONENT"/>
    <property type="match status" value="1"/>
</dbReference>
<feature type="transmembrane region" description="Helical" evidence="9">
    <location>
        <begin position="16"/>
        <end position="39"/>
    </location>
</feature>
<name>A0A261ETU9_9BIFI</name>
<evidence type="ECO:0000313" key="11">
    <source>
        <dbReference type="Proteomes" id="UP000216004"/>
    </source>
</evidence>
<dbReference type="Pfam" id="PF03611">
    <property type="entry name" value="EIIC-GAT"/>
    <property type="match status" value="1"/>
</dbReference>
<keyword evidence="6 9" id="KW-0812">Transmembrane</keyword>
<comment type="subcellular location">
    <subcellularLocation>
        <location evidence="1">Cell membrane</location>
        <topology evidence="1">Multi-pass membrane protein</topology>
    </subcellularLocation>
</comment>
<dbReference type="AlphaFoldDB" id="A0A261ETU9"/>
<evidence type="ECO:0000256" key="1">
    <source>
        <dbReference type="ARBA" id="ARBA00004651"/>
    </source>
</evidence>
<feature type="transmembrane region" description="Helical" evidence="9">
    <location>
        <begin position="258"/>
        <end position="279"/>
    </location>
</feature>
<feature type="transmembrane region" description="Helical" evidence="9">
    <location>
        <begin position="90"/>
        <end position="117"/>
    </location>
</feature>
<feature type="transmembrane region" description="Helical" evidence="9">
    <location>
        <begin position="191"/>
        <end position="210"/>
    </location>
</feature>
<sequence length="466" mass="49971">MDVHSIIDTLDHGFNWFIGLGGAAMMFIIITLLSLAVGVKLSKAFEGGLRMAMALTGMSAVISLLTNTFSPALKSFVEFTGLHLSVTDLGWAPIAVITWSSLYTLYFAFICIVTNVVMLALQVTNTLNVDLFNIWNVSILGLLINWSSGGNFFLMSVFVVFIYALMLFNADAMKPTINELLGYDDTNITTTAHPALLITPVVVLLDRIISKVLPFIDKFDFDAETLNKKVGFLGSKGAIGAYLGVFVGLLGRQDAAHIFALAFSSGVALELFGVVGGWFGPAIGPLSEGVTSFMERRLGGRKLFIAIDWPILASRAELWAVANILAPILLLIAMVLPGNTVLPLGGIILTVLAPSLLVGTKGKVVRMTLIGTIMIPLFLWAASLIAPFLTEISKTMGVFPAGLGKNEMFSAVDSDPLEKMLAMVIGTAVKTLDLKLIAASLAALLAYIGLFAWYVRKLRASAVLAQ</sequence>
<feature type="transmembrane region" description="Helical" evidence="9">
    <location>
        <begin position="324"/>
        <end position="352"/>
    </location>
</feature>
<feature type="transmembrane region" description="Helical" evidence="9">
    <location>
        <begin position="230"/>
        <end position="251"/>
    </location>
</feature>
<dbReference type="EMBL" id="MWWS01000004">
    <property type="protein sequence ID" value="OZG50294.1"/>
    <property type="molecule type" value="Genomic_DNA"/>
</dbReference>
<dbReference type="GO" id="GO:0009401">
    <property type="term" value="P:phosphoenolpyruvate-dependent sugar phosphotransferase system"/>
    <property type="evidence" value="ECO:0007669"/>
    <property type="project" value="UniProtKB-KW"/>
</dbReference>
<gene>
    <name evidence="10" type="ORF">BOCO_0811</name>
</gene>
<keyword evidence="5" id="KW-0598">Phosphotransferase system</keyword>